<dbReference type="AlphaFoldDB" id="G5C3T0"/>
<sequence>MAAASYSRVLANALLQATLTLQVPFCGHCTLDNLFCEIPIFIKLACGDNSANELALALGSIPCLVMAPLMVVISYTLIGRAVLKFPSAEGRHKPLSTCSSHLLVVTMCFRPGIYLYFQPLKILSQTKFRSFFYCAITPLFNPLIYTLKNKDVQTAWKRIMKSQRGVKPL</sequence>
<keyword evidence="7" id="KW-0807">Transducer</keyword>
<proteinExistence type="predicted"/>
<evidence type="ECO:0000256" key="6">
    <source>
        <dbReference type="ARBA" id="ARBA00023136"/>
    </source>
</evidence>
<keyword evidence="4 8" id="KW-0812">Transmembrane</keyword>
<dbReference type="GO" id="GO:0005886">
    <property type="term" value="C:plasma membrane"/>
    <property type="evidence" value="ECO:0007669"/>
    <property type="project" value="UniProtKB-SubCell"/>
</dbReference>
<name>G5C3T0_HETGA</name>
<feature type="transmembrane region" description="Helical" evidence="8">
    <location>
        <begin position="54"/>
        <end position="78"/>
    </location>
</feature>
<feature type="chain" id="PRO_5003475190" evidence="9">
    <location>
        <begin position="21"/>
        <end position="169"/>
    </location>
</feature>
<organism evidence="10 11">
    <name type="scientific">Heterocephalus glaber</name>
    <name type="common">Naked mole rat</name>
    <dbReference type="NCBI Taxonomy" id="10181"/>
    <lineage>
        <taxon>Eukaryota</taxon>
        <taxon>Metazoa</taxon>
        <taxon>Chordata</taxon>
        <taxon>Craniata</taxon>
        <taxon>Vertebrata</taxon>
        <taxon>Euteleostomi</taxon>
        <taxon>Mammalia</taxon>
        <taxon>Eutheria</taxon>
        <taxon>Euarchontoglires</taxon>
        <taxon>Glires</taxon>
        <taxon>Rodentia</taxon>
        <taxon>Hystricomorpha</taxon>
        <taxon>Bathyergidae</taxon>
        <taxon>Heterocephalus</taxon>
    </lineage>
</organism>
<reference evidence="10 11" key="1">
    <citation type="journal article" date="2011" name="Nature">
        <title>Genome sequencing reveals insights into physiology and longevity of the naked mole rat.</title>
        <authorList>
            <person name="Kim E.B."/>
            <person name="Fang X."/>
            <person name="Fushan A.A."/>
            <person name="Huang Z."/>
            <person name="Lobanov A.V."/>
            <person name="Han L."/>
            <person name="Marino S.M."/>
            <person name="Sun X."/>
            <person name="Turanov A.A."/>
            <person name="Yang P."/>
            <person name="Yim S.H."/>
            <person name="Zhao X."/>
            <person name="Kasaikina M.V."/>
            <person name="Stoletzki N."/>
            <person name="Peng C."/>
            <person name="Polak P."/>
            <person name="Xiong Z."/>
            <person name="Kiezun A."/>
            <person name="Zhu Y."/>
            <person name="Chen Y."/>
            <person name="Kryukov G.V."/>
            <person name="Zhang Q."/>
            <person name="Peshkin L."/>
            <person name="Yang L."/>
            <person name="Bronson R.T."/>
            <person name="Buffenstein R."/>
            <person name="Wang B."/>
            <person name="Han C."/>
            <person name="Li Q."/>
            <person name="Chen L."/>
            <person name="Zhao W."/>
            <person name="Sunyaev S.R."/>
            <person name="Park T.J."/>
            <person name="Zhang G."/>
            <person name="Wang J."/>
            <person name="Gladyshev V.N."/>
        </authorList>
    </citation>
    <scope>NUCLEOTIDE SEQUENCE [LARGE SCALE GENOMIC DNA]</scope>
</reference>
<evidence type="ECO:0000313" key="10">
    <source>
        <dbReference type="EMBL" id="EHB16191.1"/>
    </source>
</evidence>
<accession>G5C3T0</accession>
<keyword evidence="3" id="KW-0716">Sensory transduction</keyword>
<dbReference type="EMBL" id="JH173183">
    <property type="protein sequence ID" value="EHB16191.1"/>
    <property type="molecule type" value="Genomic_DNA"/>
</dbReference>
<evidence type="ECO:0000313" key="11">
    <source>
        <dbReference type="Proteomes" id="UP000006813"/>
    </source>
</evidence>
<keyword evidence="9" id="KW-0732">Signal</keyword>
<dbReference type="GO" id="GO:0004984">
    <property type="term" value="F:olfactory receptor activity"/>
    <property type="evidence" value="ECO:0007669"/>
    <property type="project" value="InterPro"/>
</dbReference>
<evidence type="ECO:0000256" key="5">
    <source>
        <dbReference type="ARBA" id="ARBA00022989"/>
    </source>
</evidence>
<evidence type="ECO:0000256" key="3">
    <source>
        <dbReference type="ARBA" id="ARBA00022606"/>
    </source>
</evidence>
<feature type="signal peptide" evidence="9">
    <location>
        <begin position="1"/>
        <end position="20"/>
    </location>
</feature>
<dbReference type="Pfam" id="PF13853">
    <property type="entry name" value="7tm_4"/>
    <property type="match status" value="1"/>
</dbReference>
<evidence type="ECO:0000256" key="4">
    <source>
        <dbReference type="ARBA" id="ARBA00022692"/>
    </source>
</evidence>
<dbReference type="PANTHER" id="PTHR26453">
    <property type="entry name" value="OLFACTORY RECEPTOR"/>
    <property type="match status" value="1"/>
</dbReference>
<dbReference type="Gene3D" id="1.20.1070.10">
    <property type="entry name" value="Rhodopsin 7-helix transmembrane proteins"/>
    <property type="match status" value="1"/>
</dbReference>
<dbReference type="Proteomes" id="UP000006813">
    <property type="component" value="Unassembled WGS sequence"/>
</dbReference>
<protein>
    <submittedName>
        <fullName evidence="10">Olfactory receptor 15</fullName>
    </submittedName>
</protein>
<dbReference type="SUPFAM" id="SSF81321">
    <property type="entry name" value="Family A G protein-coupled receptor-like"/>
    <property type="match status" value="1"/>
</dbReference>
<dbReference type="InterPro" id="IPR000725">
    <property type="entry name" value="Olfact_rcpt"/>
</dbReference>
<keyword evidence="6 8" id="KW-0472">Membrane</keyword>
<feature type="transmembrane region" description="Helical" evidence="8">
    <location>
        <begin position="99"/>
        <end position="118"/>
    </location>
</feature>
<evidence type="ECO:0000256" key="7">
    <source>
        <dbReference type="ARBA" id="ARBA00023224"/>
    </source>
</evidence>
<evidence type="ECO:0000256" key="1">
    <source>
        <dbReference type="ARBA" id="ARBA00004651"/>
    </source>
</evidence>
<dbReference type="InParanoid" id="G5C3T0"/>
<keyword evidence="2" id="KW-1003">Cell membrane</keyword>
<dbReference type="PRINTS" id="PR00245">
    <property type="entry name" value="OLFACTORYR"/>
</dbReference>
<evidence type="ECO:0000256" key="2">
    <source>
        <dbReference type="ARBA" id="ARBA00022475"/>
    </source>
</evidence>
<comment type="subcellular location">
    <subcellularLocation>
        <location evidence="1">Cell membrane</location>
        <topology evidence="1">Multi-pass membrane protein</topology>
    </subcellularLocation>
</comment>
<keyword evidence="5 8" id="KW-1133">Transmembrane helix</keyword>
<evidence type="ECO:0000256" key="8">
    <source>
        <dbReference type="SAM" id="Phobius"/>
    </source>
</evidence>
<dbReference type="GO" id="GO:0007186">
    <property type="term" value="P:G protein-coupled receptor signaling pathway"/>
    <property type="evidence" value="ECO:0007669"/>
    <property type="project" value="InterPro"/>
</dbReference>
<gene>
    <name evidence="10" type="ORF">GW7_14207</name>
</gene>
<feature type="transmembrane region" description="Helical" evidence="8">
    <location>
        <begin position="130"/>
        <end position="147"/>
    </location>
</feature>
<keyword evidence="10" id="KW-0675">Receptor</keyword>
<evidence type="ECO:0000256" key="9">
    <source>
        <dbReference type="SAM" id="SignalP"/>
    </source>
</evidence>